<name>A0AAN7PIX4_9COLE</name>
<dbReference type="Proteomes" id="UP001353858">
    <property type="component" value="Unassembled WGS sequence"/>
</dbReference>
<organism evidence="1 2">
    <name type="scientific">Aquatica leii</name>
    <dbReference type="NCBI Taxonomy" id="1421715"/>
    <lineage>
        <taxon>Eukaryota</taxon>
        <taxon>Metazoa</taxon>
        <taxon>Ecdysozoa</taxon>
        <taxon>Arthropoda</taxon>
        <taxon>Hexapoda</taxon>
        <taxon>Insecta</taxon>
        <taxon>Pterygota</taxon>
        <taxon>Neoptera</taxon>
        <taxon>Endopterygota</taxon>
        <taxon>Coleoptera</taxon>
        <taxon>Polyphaga</taxon>
        <taxon>Elateriformia</taxon>
        <taxon>Elateroidea</taxon>
        <taxon>Lampyridae</taxon>
        <taxon>Luciolinae</taxon>
        <taxon>Aquatica</taxon>
    </lineage>
</organism>
<dbReference type="EMBL" id="JARPUR010000001">
    <property type="protein sequence ID" value="KAK4887574.1"/>
    <property type="molecule type" value="Genomic_DNA"/>
</dbReference>
<comment type="caution">
    <text evidence="1">The sequence shown here is derived from an EMBL/GenBank/DDBJ whole genome shotgun (WGS) entry which is preliminary data.</text>
</comment>
<evidence type="ECO:0000313" key="1">
    <source>
        <dbReference type="EMBL" id="KAK4887574.1"/>
    </source>
</evidence>
<proteinExistence type="predicted"/>
<gene>
    <name evidence="1" type="ORF">RN001_003845</name>
</gene>
<reference evidence="2" key="1">
    <citation type="submission" date="2023-01" db="EMBL/GenBank/DDBJ databases">
        <title>Key to firefly adult light organ development and bioluminescence: homeobox transcription factors regulate luciferase expression and transportation to peroxisome.</title>
        <authorList>
            <person name="Fu X."/>
        </authorList>
    </citation>
    <scope>NUCLEOTIDE SEQUENCE [LARGE SCALE GENOMIC DNA]</scope>
</reference>
<protein>
    <submittedName>
        <fullName evidence="1">Uncharacterized protein</fullName>
    </submittedName>
</protein>
<dbReference type="AlphaFoldDB" id="A0AAN7PIX4"/>
<sequence>MISLQSAGKSLSRRSLTTRFHKRVEELKTARYVSDAELFKSAYDLFSDIALIWYRGNKHKATDWNSLTRLLRQEFLPKNYNDILFKQIKERTQHPEEPMVYKKNFILSDASKFYTTKLTPKYVGPYFIHKKLNPWNYELTDSQGTIKGVWNAKDLKPYVDEHPN</sequence>
<keyword evidence="2" id="KW-1185">Reference proteome</keyword>
<accession>A0AAN7PIX4</accession>
<evidence type="ECO:0000313" key="2">
    <source>
        <dbReference type="Proteomes" id="UP001353858"/>
    </source>
</evidence>